<sequence length="165" mass="19089">MLVLSIDVKDLKRFIEYMRSNSFNVVEDVHSVLEDSSELLVMYVFDERNSLSAIFLIHYIDSHYASIVDLPQEADDMVLLRSLLDANRSGDFWRAPVEPILAVIFNENILRVINRYSDEYHPKSIKYVNTYLSISKNANLLKSLIDSFISMAKDISRSRKIDSYG</sequence>
<dbReference type="HOGENOM" id="CLU_1674071_0_0_2"/>
<organism evidence="1 2">
    <name type="scientific">Ignisphaera aggregans (strain DSM 17230 / JCM 13409 / AQ1.S1)</name>
    <dbReference type="NCBI Taxonomy" id="583356"/>
    <lineage>
        <taxon>Archaea</taxon>
        <taxon>Thermoproteota</taxon>
        <taxon>Thermoprotei</taxon>
        <taxon>Desulfurococcales</taxon>
        <taxon>Desulfurococcaceae</taxon>
        <taxon>Ignisphaera</taxon>
    </lineage>
</organism>
<evidence type="ECO:0000313" key="1">
    <source>
        <dbReference type="EMBL" id="ADM28780.1"/>
    </source>
</evidence>
<gene>
    <name evidence="1" type="ordered locus">Igag_1989</name>
</gene>
<reference evidence="1 2" key="1">
    <citation type="journal article" date="2010" name="Stand. Genomic Sci.">
        <title>Complete genome sequence of Ignisphaera aggregans type strain (AQ1.S1).</title>
        <authorList>
            <person name="Goker M."/>
            <person name="Held B."/>
            <person name="Lapidus A."/>
            <person name="Nolan M."/>
            <person name="Spring S."/>
            <person name="Yasawong M."/>
            <person name="Lucas S."/>
            <person name="Glavina Del Rio T."/>
            <person name="Tice H."/>
            <person name="Cheng J.F."/>
            <person name="Goodwin L."/>
            <person name="Tapia R."/>
            <person name="Pitluck S."/>
            <person name="Liolios K."/>
            <person name="Ivanova N."/>
            <person name="Mavromatis K."/>
            <person name="Mikhailova N."/>
            <person name="Pati A."/>
            <person name="Chen A."/>
            <person name="Palaniappan K."/>
            <person name="Brambilla E."/>
            <person name="Land M."/>
            <person name="Hauser L."/>
            <person name="Chang Y.J."/>
            <person name="Jeffries C.D."/>
            <person name="Brettin T."/>
            <person name="Detter J.C."/>
            <person name="Han C."/>
            <person name="Rohde M."/>
            <person name="Sikorski J."/>
            <person name="Woyke T."/>
            <person name="Bristow J."/>
            <person name="Eisen J.A."/>
            <person name="Markowitz V."/>
            <person name="Hugenholtz P."/>
            <person name="Kyrpides N.C."/>
            <person name="Klenk H.P."/>
        </authorList>
    </citation>
    <scope>NUCLEOTIDE SEQUENCE [LARGE SCALE GENOMIC DNA]</scope>
    <source>
        <strain evidence="2">DSM 17230 / JCM 13409 / AQ1.S1</strain>
    </source>
</reference>
<dbReference type="AlphaFoldDB" id="E0STJ4"/>
<proteinExistence type="predicted"/>
<dbReference type="Proteomes" id="UP000001304">
    <property type="component" value="Chromosome"/>
</dbReference>
<name>E0STJ4_IGNAA</name>
<keyword evidence="2" id="KW-1185">Reference proteome</keyword>
<evidence type="ECO:0000313" key="2">
    <source>
        <dbReference type="Proteomes" id="UP000001304"/>
    </source>
</evidence>
<protein>
    <submittedName>
        <fullName evidence="1">Uncharacterized protein</fullName>
    </submittedName>
</protein>
<accession>E0STJ4</accession>
<dbReference type="BioCyc" id="IAGG583356:GHAH-1977-MONOMER"/>
<dbReference type="KEGG" id="iag:Igag_1989"/>
<dbReference type="EMBL" id="CP002098">
    <property type="protein sequence ID" value="ADM28780.1"/>
    <property type="molecule type" value="Genomic_DNA"/>
</dbReference>